<comment type="caution">
    <text evidence="1">The sequence shown here is derived from an EMBL/GenBank/DDBJ whole genome shotgun (WGS) entry which is preliminary data.</text>
</comment>
<dbReference type="OrthoDB" id="1523452at2"/>
<evidence type="ECO:0000313" key="2">
    <source>
        <dbReference type="Proteomes" id="UP000308528"/>
    </source>
</evidence>
<sequence length="205" mass="23034">MCLAVRSFQPPNSLFTSPTAYFPPLSWFLAALSHADWRWEAHENYQKGGWRNRCRIAGPNGPLLLSIPLAGGKHRQMPVREVRVSHHSDWQRQHAQAIRSAYGRAPYFEHYGEPLLETAAQHAVYLFDYNLALTDRILQLLGTSLRVGTTDTFLGADAGAVPNPEAVPPYRQVFEDRHGFQPGLSVLDGLFCLGPELLLLPNDYL</sequence>
<dbReference type="Pfam" id="PF08889">
    <property type="entry name" value="WbqC"/>
    <property type="match status" value="1"/>
</dbReference>
<dbReference type="EMBL" id="SRSF01000001">
    <property type="protein sequence ID" value="THH41321.1"/>
    <property type="molecule type" value="Genomic_DNA"/>
</dbReference>
<dbReference type="InterPro" id="IPR014985">
    <property type="entry name" value="WbqC"/>
</dbReference>
<keyword evidence="2" id="KW-1185">Reference proteome</keyword>
<accession>A0A4S4NSA2</accession>
<dbReference type="AlphaFoldDB" id="A0A4S4NSA2"/>
<evidence type="ECO:0000313" key="1">
    <source>
        <dbReference type="EMBL" id="THH41321.1"/>
    </source>
</evidence>
<proteinExistence type="predicted"/>
<protein>
    <recommendedName>
        <fullName evidence="3">WbqC family protein</fullName>
    </recommendedName>
</protein>
<organism evidence="1 2">
    <name type="scientific">Neolewinella litorea</name>
    <dbReference type="NCBI Taxonomy" id="2562452"/>
    <lineage>
        <taxon>Bacteria</taxon>
        <taxon>Pseudomonadati</taxon>
        <taxon>Bacteroidota</taxon>
        <taxon>Saprospiria</taxon>
        <taxon>Saprospirales</taxon>
        <taxon>Lewinellaceae</taxon>
        <taxon>Neolewinella</taxon>
    </lineage>
</organism>
<dbReference type="Proteomes" id="UP000308528">
    <property type="component" value="Unassembled WGS sequence"/>
</dbReference>
<name>A0A4S4NSA2_9BACT</name>
<reference evidence="1 2" key="1">
    <citation type="submission" date="2019-04" db="EMBL/GenBank/DDBJ databases">
        <title>Lewinella litorea sp. nov., isolated from a marine sand.</title>
        <authorList>
            <person name="Yoon J.-H."/>
        </authorList>
    </citation>
    <scope>NUCLEOTIDE SEQUENCE [LARGE SCALE GENOMIC DNA]</scope>
    <source>
        <strain evidence="1 2">HSMS-39</strain>
    </source>
</reference>
<gene>
    <name evidence="1" type="ORF">E4021_01615</name>
</gene>
<evidence type="ECO:0008006" key="3">
    <source>
        <dbReference type="Google" id="ProtNLM"/>
    </source>
</evidence>